<feature type="chain" id="PRO_5008584873" evidence="1">
    <location>
        <begin position="26"/>
        <end position="138"/>
    </location>
</feature>
<dbReference type="EMBL" id="GECU01026523">
    <property type="protein sequence ID" value="JAS81183.1"/>
    <property type="molecule type" value="Transcribed_RNA"/>
</dbReference>
<name>A0A1B6I2N4_9HEMI</name>
<gene>
    <name evidence="3" type="ORF">g.28627</name>
    <name evidence="2" type="ORF">g.28628</name>
</gene>
<proteinExistence type="predicted"/>
<organism evidence="2">
    <name type="scientific">Homalodisca liturata</name>
    <dbReference type="NCBI Taxonomy" id="320908"/>
    <lineage>
        <taxon>Eukaryota</taxon>
        <taxon>Metazoa</taxon>
        <taxon>Ecdysozoa</taxon>
        <taxon>Arthropoda</taxon>
        <taxon>Hexapoda</taxon>
        <taxon>Insecta</taxon>
        <taxon>Pterygota</taxon>
        <taxon>Neoptera</taxon>
        <taxon>Paraneoptera</taxon>
        <taxon>Hemiptera</taxon>
        <taxon>Auchenorrhyncha</taxon>
        <taxon>Membracoidea</taxon>
        <taxon>Cicadellidae</taxon>
        <taxon>Cicadellinae</taxon>
        <taxon>Proconiini</taxon>
        <taxon>Homalodisca</taxon>
    </lineage>
</organism>
<reference evidence="2" key="1">
    <citation type="submission" date="2015-11" db="EMBL/GenBank/DDBJ databases">
        <title>De novo transcriptome assembly of four potential Pierce s Disease insect vectors from Arizona vineyards.</title>
        <authorList>
            <person name="Tassone E.E."/>
        </authorList>
    </citation>
    <scope>NUCLEOTIDE SEQUENCE</scope>
</reference>
<accession>A0A1B6I2N4</accession>
<sequence length="138" mass="15269">MHVGATNVYGLLFLSLLTCLTLTLGAPGSPLDQEWTNYVDAPPRSTENPVSLRSLMKSLFRFNLLRKPEVEELPNSGLLTDTATTPEGISSIEAELISSISPPLVDDTPDLWHIPAHLERDKSHKFTHSFRFGYGALH</sequence>
<feature type="signal peptide" evidence="1">
    <location>
        <begin position="1"/>
        <end position="25"/>
    </location>
</feature>
<evidence type="ECO:0000313" key="3">
    <source>
        <dbReference type="EMBL" id="JAS86276.1"/>
    </source>
</evidence>
<keyword evidence="1" id="KW-0732">Signal</keyword>
<dbReference type="AlphaFoldDB" id="A0A1B6I2N4"/>
<evidence type="ECO:0000256" key="1">
    <source>
        <dbReference type="SAM" id="SignalP"/>
    </source>
</evidence>
<evidence type="ECO:0000313" key="2">
    <source>
        <dbReference type="EMBL" id="JAS81183.1"/>
    </source>
</evidence>
<dbReference type="EMBL" id="GECU01021430">
    <property type="protein sequence ID" value="JAS86276.1"/>
    <property type="molecule type" value="Transcribed_RNA"/>
</dbReference>
<protein>
    <submittedName>
        <fullName evidence="2">Uncharacterized protein</fullName>
    </submittedName>
</protein>